<proteinExistence type="predicted"/>
<reference evidence="5" key="1">
    <citation type="submission" date="2016-10" db="EMBL/GenBank/DDBJ databases">
        <authorList>
            <person name="Varghese N."/>
            <person name="Submissions S."/>
        </authorList>
    </citation>
    <scope>NUCLEOTIDE SEQUENCE [LARGE SCALE GENOMIC DNA]</scope>
    <source>
        <strain evidence="5">DSM 25575</strain>
    </source>
</reference>
<dbReference type="InterPro" id="IPR005046">
    <property type="entry name" value="DUF285"/>
</dbReference>
<dbReference type="Proteomes" id="UP000198769">
    <property type="component" value="Unassembled WGS sequence"/>
</dbReference>
<dbReference type="Pfam" id="PF18962">
    <property type="entry name" value="Por_Secre_tail"/>
    <property type="match status" value="1"/>
</dbReference>
<evidence type="ECO:0000313" key="5">
    <source>
        <dbReference type="Proteomes" id="UP000198769"/>
    </source>
</evidence>
<feature type="chain" id="PRO_5011693662" evidence="2">
    <location>
        <begin position="21"/>
        <end position="652"/>
    </location>
</feature>
<name>A0A1I5A5M5_CHROL</name>
<dbReference type="NCBIfam" id="TIGR04183">
    <property type="entry name" value="Por_Secre_tail"/>
    <property type="match status" value="1"/>
</dbReference>
<dbReference type="InterPro" id="IPR011889">
    <property type="entry name" value="Liste_lipo_26"/>
</dbReference>
<dbReference type="RefSeq" id="WP_167375302.1">
    <property type="nucleotide sequence ID" value="NZ_FOVD01000005.1"/>
</dbReference>
<evidence type="ECO:0000259" key="3">
    <source>
        <dbReference type="Pfam" id="PF18962"/>
    </source>
</evidence>
<feature type="domain" description="Secretion system C-terminal sorting" evidence="3">
    <location>
        <begin position="586"/>
        <end position="650"/>
    </location>
</feature>
<feature type="signal peptide" evidence="2">
    <location>
        <begin position="1"/>
        <end position="20"/>
    </location>
</feature>
<organism evidence="4 5">
    <name type="scientific">Chryseobacterium oleae</name>
    <dbReference type="NCBI Taxonomy" id="491207"/>
    <lineage>
        <taxon>Bacteria</taxon>
        <taxon>Pseudomonadati</taxon>
        <taxon>Bacteroidota</taxon>
        <taxon>Flavobacteriia</taxon>
        <taxon>Flavobacteriales</taxon>
        <taxon>Weeksellaceae</taxon>
        <taxon>Chryseobacterium group</taxon>
        <taxon>Chryseobacterium</taxon>
    </lineage>
</organism>
<gene>
    <name evidence="4" type="ORF">SAMN05421594_3340</name>
</gene>
<sequence>MKVKTLFLILFLSFFSILSAQSEFITIWRPGMGGSPNNKISFYAQGTNYSISWEEVGNPSHSETLTNVTSTNSLVTLDLGLPSPGAMYILRISNGNGNFNRIRLDGNKSIINIDQWGNSIQWSSMALAFYNCTNLAITAPDIPNVSNVTDFSGMFYNCYVMAGHPSFNNWNMSSAVNLSNMFYNARTFNQPIGNWNTSNVTNMSNMFNQAKLFNQPLGTWNTSNVINMSDMFRQAEVFNQPIGTWDTSKVINMSGLFASAHQFNQPIGNWNVSKVTNMSATFQSTPFNQPIENWDTSNVTDMSSMFGGSFFSQPIGNWDVSDVTNMANMFYGSRFNQPIGNWDVSNVKSMYSMFAYTRFFNQPIGSWNTSSVTDMISMFYDTEAFNQPIGTWNTSNVTSMISMFAKAKLFNQPIGTWNTSNVTDMRSMFTESKVFNQPIGSWDTSKVTNMEYMFDYTDVFNQPIGNWDTSKVEYMGYMFYFAKAFNQSLGNWNLNRVKNLRELFTDSNLSCINYDSTLIGWANNPATNNNVILTSGAKRYSSQAAVNARNFLKNTKGWNITNDYYDPNCNPVLSTSENVKKEFSTYPNPVKHTLFFTDEVSKIEIYSLEGRLLHSDNSTGKHADVSELPKGIYLMKAIDKTGNTVHKKFIKD</sequence>
<protein>
    <submittedName>
        <fullName evidence="4">Por secretion system C-terminal sorting domain-containing protein</fullName>
    </submittedName>
</protein>
<accession>A0A1I5A5M5</accession>
<keyword evidence="5" id="KW-1185">Reference proteome</keyword>
<dbReference type="EMBL" id="FOVD01000005">
    <property type="protein sequence ID" value="SFN57716.1"/>
    <property type="molecule type" value="Genomic_DNA"/>
</dbReference>
<keyword evidence="1 2" id="KW-0732">Signal</keyword>
<evidence type="ECO:0000313" key="4">
    <source>
        <dbReference type="EMBL" id="SFN57716.1"/>
    </source>
</evidence>
<dbReference type="InterPro" id="IPR026444">
    <property type="entry name" value="Secre_tail"/>
</dbReference>
<dbReference type="Pfam" id="PF03382">
    <property type="entry name" value="DUF285"/>
    <property type="match status" value="2"/>
</dbReference>
<dbReference type="AlphaFoldDB" id="A0A1I5A5M5"/>
<dbReference type="NCBIfam" id="TIGR02167">
    <property type="entry name" value="Liste_lipo_26"/>
    <property type="match status" value="9"/>
</dbReference>
<evidence type="ECO:0000256" key="1">
    <source>
        <dbReference type="ARBA" id="ARBA00022729"/>
    </source>
</evidence>
<evidence type="ECO:0000256" key="2">
    <source>
        <dbReference type="SAM" id="SignalP"/>
    </source>
</evidence>